<dbReference type="EMBL" id="UYYB01117863">
    <property type="protein sequence ID" value="VDM82478.1"/>
    <property type="molecule type" value="Genomic_DNA"/>
</dbReference>
<evidence type="ECO:0000313" key="2">
    <source>
        <dbReference type="Proteomes" id="UP000270094"/>
    </source>
</evidence>
<dbReference type="OrthoDB" id="5829162at2759"/>
<sequence>MNHLREHYMLVNYTVASIFVQNPGNLDDPKRLQLMNNLVADFESYPECLGSNFSHYFVRDYKFFQETVELEEDEAFGEEPQRNNTFTKSAMQPFFSWPEFKHWNGFVKFDEQGKLNRVWIVVAYHGQQLGDNVYRKGILER</sequence>
<gene>
    <name evidence="1" type="ORF">SVUK_LOCUS17476</name>
</gene>
<dbReference type="Proteomes" id="UP000270094">
    <property type="component" value="Unassembled WGS sequence"/>
</dbReference>
<name>A0A3P7LTP5_STRVU</name>
<keyword evidence="2" id="KW-1185">Reference proteome</keyword>
<proteinExistence type="predicted"/>
<accession>A0A3P7LTP5</accession>
<dbReference type="AlphaFoldDB" id="A0A3P7LTP5"/>
<organism evidence="1 2">
    <name type="scientific">Strongylus vulgaris</name>
    <name type="common">Blood worm</name>
    <dbReference type="NCBI Taxonomy" id="40348"/>
    <lineage>
        <taxon>Eukaryota</taxon>
        <taxon>Metazoa</taxon>
        <taxon>Ecdysozoa</taxon>
        <taxon>Nematoda</taxon>
        <taxon>Chromadorea</taxon>
        <taxon>Rhabditida</taxon>
        <taxon>Rhabditina</taxon>
        <taxon>Rhabditomorpha</taxon>
        <taxon>Strongyloidea</taxon>
        <taxon>Strongylidae</taxon>
        <taxon>Strongylus</taxon>
    </lineage>
</organism>
<reference evidence="1 2" key="1">
    <citation type="submission" date="2018-11" db="EMBL/GenBank/DDBJ databases">
        <authorList>
            <consortium name="Pathogen Informatics"/>
        </authorList>
    </citation>
    <scope>NUCLEOTIDE SEQUENCE [LARGE SCALE GENOMIC DNA]</scope>
</reference>
<protein>
    <submittedName>
        <fullName evidence="1">Uncharacterized protein</fullName>
    </submittedName>
</protein>
<evidence type="ECO:0000313" key="1">
    <source>
        <dbReference type="EMBL" id="VDM82478.1"/>
    </source>
</evidence>